<reference evidence="6" key="1">
    <citation type="submission" date="2022-07" db="EMBL/GenBank/DDBJ databases">
        <title>Genome Sequence of Physisporinus lineatus.</title>
        <authorList>
            <person name="Buettner E."/>
        </authorList>
    </citation>
    <scope>NUCLEOTIDE SEQUENCE</scope>
    <source>
        <strain evidence="6">VT162</strain>
    </source>
</reference>
<evidence type="ECO:0000256" key="4">
    <source>
        <dbReference type="ARBA" id="ARBA00023136"/>
    </source>
</evidence>
<dbReference type="PANTHER" id="PTHR31465">
    <property type="entry name" value="PROTEIN RTA1-RELATED"/>
    <property type="match status" value="1"/>
</dbReference>
<comment type="subcellular location">
    <subcellularLocation>
        <location evidence="1">Membrane</location>
        <topology evidence="1">Multi-pass membrane protein</topology>
    </subcellularLocation>
</comment>
<dbReference type="EMBL" id="JANAWD010000071">
    <property type="protein sequence ID" value="KAJ3488238.1"/>
    <property type="molecule type" value="Genomic_DNA"/>
</dbReference>
<comment type="caution">
    <text evidence="6">The sequence shown here is derived from an EMBL/GenBank/DDBJ whole genome shotgun (WGS) entry which is preliminary data.</text>
</comment>
<dbReference type="AlphaFoldDB" id="A0AAD5V9U1"/>
<keyword evidence="4 5" id="KW-0472">Membrane</keyword>
<organism evidence="6 7">
    <name type="scientific">Meripilus lineatus</name>
    <dbReference type="NCBI Taxonomy" id="2056292"/>
    <lineage>
        <taxon>Eukaryota</taxon>
        <taxon>Fungi</taxon>
        <taxon>Dikarya</taxon>
        <taxon>Basidiomycota</taxon>
        <taxon>Agaricomycotina</taxon>
        <taxon>Agaricomycetes</taxon>
        <taxon>Polyporales</taxon>
        <taxon>Meripilaceae</taxon>
        <taxon>Meripilus</taxon>
    </lineage>
</organism>
<keyword evidence="7" id="KW-1185">Reference proteome</keyword>
<feature type="transmembrane region" description="Helical" evidence="5">
    <location>
        <begin position="27"/>
        <end position="47"/>
    </location>
</feature>
<feature type="transmembrane region" description="Helical" evidence="5">
    <location>
        <begin position="126"/>
        <end position="147"/>
    </location>
</feature>
<feature type="transmembrane region" description="Helical" evidence="5">
    <location>
        <begin position="92"/>
        <end position="114"/>
    </location>
</feature>
<gene>
    <name evidence="6" type="ORF">NLI96_g2984</name>
</gene>
<dbReference type="GO" id="GO:0000324">
    <property type="term" value="C:fungal-type vacuole"/>
    <property type="evidence" value="ECO:0007669"/>
    <property type="project" value="TreeGrafter"/>
</dbReference>
<dbReference type="Pfam" id="PF04479">
    <property type="entry name" value="RTA1"/>
    <property type="match status" value="1"/>
</dbReference>
<name>A0AAD5V9U1_9APHY</name>
<evidence type="ECO:0000256" key="3">
    <source>
        <dbReference type="ARBA" id="ARBA00022989"/>
    </source>
</evidence>
<dbReference type="PANTHER" id="PTHR31465:SF9">
    <property type="entry name" value="SPHINGOID LONG-CHAIN BASE TRANSPORTER RSB1"/>
    <property type="match status" value="1"/>
</dbReference>
<evidence type="ECO:0000256" key="1">
    <source>
        <dbReference type="ARBA" id="ARBA00004141"/>
    </source>
</evidence>
<feature type="transmembrane region" description="Helical" evidence="5">
    <location>
        <begin position="216"/>
        <end position="236"/>
    </location>
</feature>
<protein>
    <recommendedName>
        <fullName evidence="8">RTA1-domain-containing protein</fullName>
    </recommendedName>
</protein>
<keyword evidence="3 5" id="KW-1133">Transmembrane helix</keyword>
<dbReference type="Proteomes" id="UP001212997">
    <property type="component" value="Unassembled WGS sequence"/>
</dbReference>
<sequence>MAIVDRPAFEARATHTGPDGPYGYVPTEWICILFVVLFSVTSALHLGQALYYRLWFLFPTVILGGIGEIIGWSGRLWSSRNITLLDPFLMQITTTIIAPTPLVAANFVILGQLIRRLGPKYSRLSPIWYTIVFVTCDLVALVVQAVGGANASLAVQDGRDPGPGGNIMLGGIIVQLVAIVIYMALAAEFVIRFVLNKPIRNAEGGRYEGTHQLDTKIKLMLTGLIFSSVVIFIRSIYRTIELTDGWDGRIIGTQVYFNVLDGGMITLAFYCMNIFHPGCLLGNGKEWKRTNSLETIQVDATEEKKRSNESYAPSAV</sequence>
<evidence type="ECO:0008006" key="8">
    <source>
        <dbReference type="Google" id="ProtNLM"/>
    </source>
</evidence>
<dbReference type="GO" id="GO:0005886">
    <property type="term" value="C:plasma membrane"/>
    <property type="evidence" value="ECO:0007669"/>
    <property type="project" value="TreeGrafter"/>
</dbReference>
<feature type="transmembrane region" description="Helical" evidence="5">
    <location>
        <begin position="256"/>
        <end position="275"/>
    </location>
</feature>
<evidence type="ECO:0000313" key="6">
    <source>
        <dbReference type="EMBL" id="KAJ3488238.1"/>
    </source>
</evidence>
<accession>A0AAD5V9U1</accession>
<dbReference type="InterPro" id="IPR007568">
    <property type="entry name" value="RTA1"/>
</dbReference>
<feature type="transmembrane region" description="Helical" evidence="5">
    <location>
        <begin position="54"/>
        <end position="72"/>
    </location>
</feature>
<evidence type="ECO:0000256" key="2">
    <source>
        <dbReference type="ARBA" id="ARBA00022692"/>
    </source>
</evidence>
<proteinExistence type="predicted"/>
<feature type="transmembrane region" description="Helical" evidence="5">
    <location>
        <begin position="167"/>
        <end position="195"/>
    </location>
</feature>
<keyword evidence="2 5" id="KW-0812">Transmembrane</keyword>
<evidence type="ECO:0000313" key="7">
    <source>
        <dbReference type="Proteomes" id="UP001212997"/>
    </source>
</evidence>
<evidence type="ECO:0000256" key="5">
    <source>
        <dbReference type="SAM" id="Phobius"/>
    </source>
</evidence>